<name>A0ABQ1JD74_9FLAO</name>
<dbReference type="EMBL" id="BMJE01000001">
    <property type="protein sequence ID" value="GGB64337.1"/>
    <property type="molecule type" value="Genomic_DNA"/>
</dbReference>
<comment type="caution">
    <text evidence="1">The sequence shown here is derived from an EMBL/GenBank/DDBJ whole genome shotgun (WGS) entry which is preliminary data.</text>
</comment>
<evidence type="ECO:0000313" key="1">
    <source>
        <dbReference type="EMBL" id="GGB64337.1"/>
    </source>
</evidence>
<reference evidence="2" key="1">
    <citation type="journal article" date="2019" name="Int. J. Syst. Evol. Microbiol.">
        <title>The Global Catalogue of Microorganisms (GCM) 10K type strain sequencing project: providing services to taxonomists for standard genome sequencing and annotation.</title>
        <authorList>
            <consortium name="The Broad Institute Genomics Platform"/>
            <consortium name="The Broad Institute Genome Sequencing Center for Infectious Disease"/>
            <person name="Wu L."/>
            <person name="Ma J."/>
        </authorList>
    </citation>
    <scope>NUCLEOTIDE SEQUENCE [LARGE SCALE GENOMIC DNA]</scope>
    <source>
        <strain evidence="2">CGMCC 1.15461</strain>
    </source>
</reference>
<sequence length="109" mass="12429">MKNKNEMLTTNQLYELVTDQLTIEAIHPLHRSILEECCEHVLANTNLDTQSIVIGVQVAFLACERTLRTTLKASLDSFNADEITLNYRGKTFIIKKDSPFLKKYLTALN</sequence>
<protein>
    <submittedName>
        <fullName evidence="1">Uncharacterized protein</fullName>
    </submittedName>
</protein>
<organism evidence="1 2">
    <name type="scientific">Flavobacterium suaedae</name>
    <dbReference type="NCBI Taxonomy" id="1767027"/>
    <lineage>
        <taxon>Bacteria</taxon>
        <taxon>Pseudomonadati</taxon>
        <taxon>Bacteroidota</taxon>
        <taxon>Flavobacteriia</taxon>
        <taxon>Flavobacteriales</taxon>
        <taxon>Flavobacteriaceae</taxon>
        <taxon>Flavobacterium</taxon>
    </lineage>
</organism>
<accession>A0ABQ1JD74</accession>
<keyword evidence="2" id="KW-1185">Reference proteome</keyword>
<proteinExistence type="predicted"/>
<dbReference type="RefSeq" id="WP_188619194.1">
    <property type="nucleotide sequence ID" value="NZ_BMJE01000001.1"/>
</dbReference>
<gene>
    <name evidence="1" type="ORF">GCM10007424_00260</name>
</gene>
<evidence type="ECO:0000313" key="2">
    <source>
        <dbReference type="Proteomes" id="UP000615760"/>
    </source>
</evidence>
<dbReference type="Proteomes" id="UP000615760">
    <property type="component" value="Unassembled WGS sequence"/>
</dbReference>